<protein>
    <recommendedName>
        <fullName evidence="3">DUF4048 domain-containing protein</fullName>
    </recommendedName>
</protein>
<keyword evidence="5" id="KW-1185">Reference proteome</keyword>
<feature type="compositionally biased region" description="Low complexity" evidence="2">
    <location>
        <begin position="254"/>
        <end position="273"/>
    </location>
</feature>
<feature type="coiled-coil region" evidence="1">
    <location>
        <begin position="59"/>
        <end position="86"/>
    </location>
</feature>
<accession>A0A6A7C6H3</accession>
<feature type="domain" description="DUF4048" evidence="3">
    <location>
        <begin position="152"/>
        <end position="376"/>
    </location>
</feature>
<name>A0A6A7C6H3_9PEZI</name>
<feature type="region of interest" description="Disordered" evidence="2">
    <location>
        <begin position="159"/>
        <end position="215"/>
    </location>
</feature>
<dbReference type="EMBL" id="MU005962">
    <property type="protein sequence ID" value="KAF2863101.1"/>
    <property type="molecule type" value="Genomic_DNA"/>
</dbReference>
<feature type="compositionally biased region" description="Basic and acidic residues" evidence="2">
    <location>
        <begin position="113"/>
        <end position="128"/>
    </location>
</feature>
<feature type="compositionally biased region" description="Basic and acidic residues" evidence="2">
    <location>
        <begin position="294"/>
        <end position="308"/>
    </location>
</feature>
<feature type="compositionally biased region" description="Polar residues" evidence="2">
    <location>
        <begin position="173"/>
        <end position="190"/>
    </location>
</feature>
<dbReference type="Proteomes" id="UP000799421">
    <property type="component" value="Unassembled WGS sequence"/>
</dbReference>
<feature type="region of interest" description="Disordered" evidence="2">
    <location>
        <begin position="104"/>
        <end position="128"/>
    </location>
</feature>
<dbReference type="AlphaFoldDB" id="A0A6A7C6H3"/>
<evidence type="ECO:0000313" key="5">
    <source>
        <dbReference type="Proteomes" id="UP000799421"/>
    </source>
</evidence>
<organism evidence="4 5">
    <name type="scientific">Piedraia hortae CBS 480.64</name>
    <dbReference type="NCBI Taxonomy" id="1314780"/>
    <lineage>
        <taxon>Eukaryota</taxon>
        <taxon>Fungi</taxon>
        <taxon>Dikarya</taxon>
        <taxon>Ascomycota</taxon>
        <taxon>Pezizomycotina</taxon>
        <taxon>Dothideomycetes</taxon>
        <taxon>Dothideomycetidae</taxon>
        <taxon>Capnodiales</taxon>
        <taxon>Piedraiaceae</taxon>
        <taxon>Piedraia</taxon>
    </lineage>
</organism>
<dbReference type="Pfam" id="PF13257">
    <property type="entry name" value="DUF4048"/>
    <property type="match status" value="1"/>
</dbReference>
<dbReference type="OrthoDB" id="4097086at2759"/>
<evidence type="ECO:0000256" key="1">
    <source>
        <dbReference type="SAM" id="Coils"/>
    </source>
</evidence>
<dbReference type="InterPro" id="IPR025122">
    <property type="entry name" value="DUF4048"/>
</dbReference>
<feature type="region of interest" description="Disordered" evidence="2">
    <location>
        <begin position="250"/>
        <end position="422"/>
    </location>
</feature>
<keyword evidence="1" id="KW-0175">Coiled coil</keyword>
<proteinExistence type="predicted"/>
<feature type="region of interest" description="Disordered" evidence="2">
    <location>
        <begin position="1"/>
        <end position="50"/>
    </location>
</feature>
<feature type="compositionally biased region" description="Low complexity" evidence="2">
    <location>
        <begin position="9"/>
        <end position="24"/>
    </location>
</feature>
<feature type="compositionally biased region" description="Low complexity" evidence="2">
    <location>
        <begin position="191"/>
        <end position="202"/>
    </location>
</feature>
<evidence type="ECO:0000313" key="4">
    <source>
        <dbReference type="EMBL" id="KAF2863101.1"/>
    </source>
</evidence>
<evidence type="ECO:0000259" key="3">
    <source>
        <dbReference type="Pfam" id="PF13257"/>
    </source>
</evidence>
<evidence type="ECO:0000256" key="2">
    <source>
        <dbReference type="SAM" id="MobiDB-lite"/>
    </source>
</evidence>
<reference evidence="4" key="1">
    <citation type="journal article" date="2020" name="Stud. Mycol.">
        <title>101 Dothideomycetes genomes: a test case for predicting lifestyles and emergence of pathogens.</title>
        <authorList>
            <person name="Haridas S."/>
            <person name="Albert R."/>
            <person name="Binder M."/>
            <person name="Bloem J."/>
            <person name="Labutti K."/>
            <person name="Salamov A."/>
            <person name="Andreopoulos B."/>
            <person name="Baker S."/>
            <person name="Barry K."/>
            <person name="Bills G."/>
            <person name="Bluhm B."/>
            <person name="Cannon C."/>
            <person name="Castanera R."/>
            <person name="Culley D."/>
            <person name="Daum C."/>
            <person name="Ezra D."/>
            <person name="Gonzalez J."/>
            <person name="Henrissat B."/>
            <person name="Kuo A."/>
            <person name="Liang C."/>
            <person name="Lipzen A."/>
            <person name="Lutzoni F."/>
            <person name="Magnuson J."/>
            <person name="Mondo S."/>
            <person name="Nolan M."/>
            <person name="Ohm R."/>
            <person name="Pangilinan J."/>
            <person name="Park H.-J."/>
            <person name="Ramirez L."/>
            <person name="Alfaro M."/>
            <person name="Sun H."/>
            <person name="Tritt A."/>
            <person name="Yoshinaga Y."/>
            <person name="Zwiers L.-H."/>
            <person name="Turgeon B."/>
            <person name="Goodwin S."/>
            <person name="Spatafora J."/>
            <person name="Crous P."/>
            <person name="Grigoriev I."/>
        </authorList>
    </citation>
    <scope>NUCLEOTIDE SEQUENCE</scope>
    <source>
        <strain evidence="4">CBS 480.64</strain>
    </source>
</reference>
<sequence length="422" mass="45985">MPEPLRIRATTSASLTKSSASLSSPRRNKQFFGFPVQPSASSAPSSPLVPPELDFLTAIARQERRVLELKEELQKAEGDLYILKRRWALQENKRKKRALHLHVQTGNRGQQHVRVDGRSKKPQEKRDEVEKQKAALQNGKSGRTVFQGNTRHIRALSLLSPTTPTTPGVASVPANSPKKNGSIEVTQRNQPTSATSASSSIIPRERSSYDSTASTDGEGVLVRAGKQIATDFKDGFWTFWEDLRQATVGDEATVEPSPVSRRGSSRLLRGSESGASVAERPISRKGQDRPTPPRRRDSLRFPPRRDSMRNVTRPNLDPKPSLASAAGLDSPFSWVQPRQGISHAKDSSDSVASCSHDKSEVWDDQSAKSRASSATSSRRKTTKSEKKGNSIVAEPEPAGPPDGQPVHERAGDGSGSVSRSGI</sequence>
<feature type="compositionally biased region" description="Basic and acidic residues" evidence="2">
    <location>
        <begin position="355"/>
        <end position="367"/>
    </location>
</feature>
<feature type="compositionally biased region" description="Low complexity" evidence="2">
    <location>
        <begin position="35"/>
        <end position="46"/>
    </location>
</feature>
<gene>
    <name evidence="4" type="ORF">K470DRAFT_262237</name>
</gene>